<dbReference type="InterPro" id="IPR035382">
    <property type="entry name" value="MFA1"/>
</dbReference>
<dbReference type="Pfam" id="PF17445">
    <property type="entry name" value="Mfa1"/>
    <property type="match status" value="1"/>
</dbReference>
<keyword evidence="2" id="KW-1185">Reference proteome</keyword>
<name>A0A5C3ESG7_9BASI</name>
<evidence type="ECO:0000313" key="1">
    <source>
        <dbReference type="EMBL" id="SPO32341.1"/>
    </source>
</evidence>
<evidence type="ECO:0000313" key="2">
    <source>
        <dbReference type="Proteomes" id="UP000324022"/>
    </source>
</evidence>
<accession>A0A5C3ESG7</accession>
<dbReference type="Proteomes" id="UP000324022">
    <property type="component" value="Unassembled WGS sequence"/>
</dbReference>
<gene>
    <name evidence="1" type="ORF">UTRI_02898</name>
</gene>
<dbReference type="EMBL" id="OOIN01000043">
    <property type="protein sequence ID" value="SPO32341.1"/>
    <property type="molecule type" value="Genomic_DNA"/>
</dbReference>
<dbReference type="AlphaFoldDB" id="A0A5C3ESG7"/>
<sequence>MHMCHRLIDKGVTYETFGGSNSRRLSIECDKVRKRCNLLVRQGGVSISFVSLKRQSKAFVPLPFAPIRDTCVMPCTDESMRAPYEGALYFMSARWKRIIRSSNPGLCRHPKLIQSHSYTLLSLVLPKDYLNTFFKMFSIFAQPATSVSETQTSPINEGARKGVSGSPPWGYSTCVVA</sequence>
<organism evidence="1 2">
    <name type="scientific">Ustilago trichophora</name>
    <dbReference type="NCBI Taxonomy" id="86804"/>
    <lineage>
        <taxon>Eukaryota</taxon>
        <taxon>Fungi</taxon>
        <taxon>Dikarya</taxon>
        <taxon>Basidiomycota</taxon>
        <taxon>Ustilaginomycotina</taxon>
        <taxon>Ustilaginomycetes</taxon>
        <taxon>Ustilaginales</taxon>
        <taxon>Ustilaginaceae</taxon>
        <taxon>Ustilago</taxon>
    </lineage>
</organism>
<protein>
    <submittedName>
        <fullName evidence="1">Uncharacterized protein</fullName>
    </submittedName>
</protein>
<proteinExistence type="predicted"/>
<reference evidence="1 2" key="1">
    <citation type="submission" date="2018-03" db="EMBL/GenBank/DDBJ databases">
        <authorList>
            <person name="Guldener U."/>
        </authorList>
    </citation>
    <scope>NUCLEOTIDE SEQUENCE [LARGE SCALE GENOMIC DNA]</scope>
    <source>
        <strain evidence="1 2">NBRC100155</strain>
    </source>
</reference>